<dbReference type="KEGG" id="cpi:Cpin_5697"/>
<proteinExistence type="predicted"/>
<sequence length="56" mass="6340">MPALTSVGRVSRQDLFKELQQIGLRHDHFQTRIQKVLEKSGTDDSEQLSKVMTGKA</sequence>
<reference evidence="2 3" key="2">
    <citation type="journal article" date="2010" name="Stand. Genomic Sci.">
        <title>Complete genome sequence of Chitinophaga pinensis type strain (UQM 2034).</title>
        <authorList>
            <person name="Glavina Del Rio T."/>
            <person name="Abt B."/>
            <person name="Spring S."/>
            <person name="Lapidus A."/>
            <person name="Nolan M."/>
            <person name="Tice H."/>
            <person name="Copeland A."/>
            <person name="Cheng J.F."/>
            <person name="Chen F."/>
            <person name="Bruce D."/>
            <person name="Goodwin L."/>
            <person name="Pitluck S."/>
            <person name="Ivanova N."/>
            <person name="Mavromatis K."/>
            <person name="Mikhailova N."/>
            <person name="Pati A."/>
            <person name="Chen A."/>
            <person name="Palaniappan K."/>
            <person name="Land M."/>
            <person name="Hauser L."/>
            <person name="Chang Y.J."/>
            <person name="Jeffries C.D."/>
            <person name="Chain P."/>
            <person name="Saunders E."/>
            <person name="Detter J.C."/>
            <person name="Brettin T."/>
            <person name="Rohde M."/>
            <person name="Goker M."/>
            <person name="Bristow J."/>
            <person name="Eisen J.A."/>
            <person name="Markowitz V."/>
            <person name="Hugenholtz P."/>
            <person name="Kyrpides N.C."/>
            <person name="Klenk H.P."/>
            <person name="Lucas S."/>
        </authorList>
    </citation>
    <scope>NUCLEOTIDE SEQUENCE [LARGE SCALE GENOMIC DNA]</scope>
    <source>
        <strain evidence="3">ATCC 43595 / DSM 2588 / LMG 13176 / NBRC 15968 / NCIMB 11800 / UQM 2034</strain>
    </source>
</reference>
<protein>
    <submittedName>
        <fullName evidence="2">Uncharacterized protein</fullName>
    </submittedName>
</protein>
<dbReference type="RefSeq" id="WP_012793287.1">
    <property type="nucleotide sequence ID" value="NC_013132.1"/>
</dbReference>
<organism evidence="2 3">
    <name type="scientific">Chitinophaga pinensis (strain ATCC 43595 / DSM 2588 / LMG 13176 / NBRC 15968 / NCIMB 11800 / UQM 2034)</name>
    <dbReference type="NCBI Taxonomy" id="485918"/>
    <lineage>
        <taxon>Bacteria</taxon>
        <taxon>Pseudomonadati</taxon>
        <taxon>Bacteroidota</taxon>
        <taxon>Chitinophagia</taxon>
        <taxon>Chitinophagales</taxon>
        <taxon>Chitinophagaceae</taxon>
        <taxon>Chitinophaga</taxon>
    </lineage>
</organism>
<dbReference type="AlphaFoldDB" id="A0A979G962"/>
<feature type="region of interest" description="Disordered" evidence="1">
    <location>
        <begin position="37"/>
        <end position="56"/>
    </location>
</feature>
<reference evidence="3" key="1">
    <citation type="submission" date="2009-08" db="EMBL/GenBank/DDBJ databases">
        <title>The complete genome of Chitinophaga pinensis DSM 2588.</title>
        <authorList>
            <consortium name="US DOE Joint Genome Institute (JGI-PGF)"/>
            <person name="Lucas S."/>
            <person name="Copeland A."/>
            <person name="Lapidus A."/>
            <person name="Glavina del Rio T."/>
            <person name="Dalin E."/>
            <person name="Tice H."/>
            <person name="Bruce D."/>
            <person name="Goodwin L."/>
            <person name="Pitluck S."/>
            <person name="Kyrpides N."/>
            <person name="Mavromatis K."/>
            <person name="Ivanova N."/>
            <person name="Mikhailova N."/>
            <person name="Sims D."/>
            <person name="Meinche L."/>
            <person name="Brettin T."/>
            <person name="Detter J.C."/>
            <person name="Han C."/>
            <person name="Larimer F."/>
            <person name="Land M."/>
            <person name="Hauser L."/>
            <person name="Markowitz V."/>
            <person name="Cheng J.-F."/>
            <person name="Hugenholtz P."/>
            <person name="Woyke T."/>
            <person name="Wu D."/>
            <person name="Spring S."/>
            <person name="Klenk H.-P."/>
            <person name="Eisen J.A."/>
        </authorList>
    </citation>
    <scope>NUCLEOTIDE SEQUENCE [LARGE SCALE GENOMIC DNA]</scope>
    <source>
        <strain evidence="3">ATCC 43595 / DSM 2588 / LMG 13176 / NBRC 15968 / NCIMB 11800 / UQM 2034</strain>
    </source>
</reference>
<evidence type="ECO:0000256" key="1">
    <source>
        <dbReference type="SAM" id="MobiDB-lite"/>
    </source>
</evidence>
<gene>
    <name evidence="2" type="ordered locus">Cpin_5697</name>
</gene>
<dbReference type="EMBL" id="CP001699">
    <property type="protein sequence ID" value="ACU63120.1"/>
    <property type="molecule type" value="Genomic_DNA"/>
</dbReference>
<name>A0A979G962_CHIPD</name>
<evidence type="ECO:0000313" key="2">
    <source>
        <dbReference type="EMBL" id="ACU63120.1"/>
    </source>
</evidence>
<accession>A0A979G962</accession>
<dbReference type="Proteomes" id="UP000002215">
    <property type="component" value="Chromosome"/>
</dbReference>
<evidence type="ECO:0000313" key="3">
    <source>
        <dbReference type="Proteomes" id="UP000002215"/>
    </source>
</evidence>